<dbReference type="GO" id="GO:0005737">
    <property type="term" value="C:cytoplasm"/>
    <property type="evidence" value="ECO:0007669"/>
    <property type="project" value="UniProtKB-SubCell"/>
</dbReference>
<keyword evidence="9" id="KW-1185">Reference proteome</keyword>
<feature type="compositionally biased region" description="Low complexity" evidence="6">
    <location>
        <begin position="225"/>
        <end position="234"/>
    </location>
</feature>
<protein>
    <recommendedName>
        <fullName evidence="7">Pru domain-containing protein</fullName>
    </recommendedName>
</protein>
<keyword evidence="5" id="KW-0539">Nucleus</keyword>
<dbReference type="InterPro" id="IPR038108">
    <property type="entry name" value="RPN13_DEUBAD_sf"/>
</dbReference>
<dbReference type="AlphaFoldDB" id="A0A1L9VID6"/>
<dbReference type="FunFam" id="1.10.2020.20:FF:000004">
    <property type="entry name" value="WGS project CABT00000000 data, contig 2.6"/>
    <property type="match status" value="1"/>
</dbReference>
<evidence type="ECO:0000256" key="3">
    <source>
        <dbReference type="ARBA" id="ARBA00022490"/>
    </source>
</evidence>
<dbReference type="VEuPathDB" id="FungiDB:ASPGLDRAFT_429862"/>
<dbReference type="InterPro" id="IPR006773">
    <property type="entry name" value="Rpn13/ADRM1"/>
</dbReference>
<dbReference type="Pfam" id="PF04683">
    <property type="entry name" value="Rpn13_ADRM1_Pru"/>
    <property type="match status" value="1"/>
</dbReference>
<feature type="compositionally biased region" description="Polar residues" evidence="6">
    <location>
        <begin position="204"/>
        <end position="217"/>
    </location>
</feature>
<feature type="compositionally biased region" description="Acidic residues" evidence="6">
    <location>
        <begin position="149"/>
        <end position="159"/>
    </location>
</feature>
<dbReference type="GeneID" id="34461979"/>
<dbReference type="InterPro" id="IPR044868">
    <property type="entry name" value="Rpn13/ADRM1_Pru"/>
</dbReference>
<keyword evidence="4" id="KW-0647">Proteasome</keyword>
<dbReference type="OrthoDB" id="340431at2759"/>
<evidence type="ECO:0000313" key="9">
    <source>
        <dbReference type="Proteomes" id="UP000184300"/>
    </source>
</evidence>
<evidence type="ECO:0000256" key="6">
    <source>
        <dbReference type="SAM" id="MobiDB-lite"/>
    </source>
</evidence>
<organism evidence="8 9">
    <name type="scientific">Aspergillus glaucus CBS 516.65</name>
    <dbReference type="NCBI Taxonomy" id="1160497"/>
    <lineage>
        <taxon>Eukaryota</taxon>
        <taxon>Fungi</taxon>
        <taxon>Dikarya</taxon>
        <taxon>Ascomycota</taxon>
        <taxon>Pezizomycotina</taxon>
        <taxon>Eurotiomycetes</taxon>
        <taxon>Eurotiomycetidae</taxon>
        <taxon>Eurotiales</taxon>
        <taxon>Aspergillaceae</taxon>
        <taxon>Aspergillus</taxon>
        <taxon>Aspergillus subgen. Aspergillus</taxon>
    </lineage>
</organism>
<dbReference type="InterPro" id="IPR032368">
    <property type="entry name" value="RPN13_DEUBAD"/>
</dbReference>
<dbReference type="Pfam" id="PF16550">
    <property type="entry name" value="RPN13_C"/>
    <property type="match status" value="1"/>
</dbReference>
<dbReference type="InterPro" id="IPR038633">
    <property type="entry name" value="Rpn13/ADRM1_Pru_sf"/>
</dbReference>
<evidence type="ECO:0000256" key="1">
    <source>
        <dbReference type="ARBA" id="ARBA00004123"/>
    </source>
</evidence>
<dbReference type="GO" id="GO:0008541">
    <property type="term" value="C:proteasome regulatory particle, lid subcomplex"/>
    <property type="evidence" value="ECO:0007669"/>
    <property type="project" value="TreeGrafter"/>
</dbReference>
<keyword evidence="3" id="KW-0963">Cytoplasm</keyword>
<dbReference type="Gene3D" id="1.10.2020.20">
    <property type="match status" value="1"/>
</dbReference>
<dbReference type="PANTHER" id="PTHR12225">
    <property type="entry name" value="ADHESION REGULATING MOLECULE 1 110 KDA CELL MEMBRANE GLYCOPROTEIN"/>
    <property type="match status" value="1"/>
</dbReference>
<dbReference type="GO" id="GO:0061133">
    <property type="term" value="F:endopeptidase activator activity"/>
    <property type="evidence" value="ECO:0007669"/>
    <property type="project" value="TreeGrafter"/>
</dbReference>
<dbReference type="RefSeq" id="XP_022400358.1">
    <property type="nucleotide sequence ID" value="XM_022545718.1"/>
</dbReference>
<evidence type="ECO:0000259" key="7">
    <source>
        <dbReference type="PROSITE" id="PS51917"/>
    </source>
</evidence>
<dbReference type="Proteomes" id="UP000184300">
    <property type="component" value="Unassembled WGS sequence"/>
</dbReference>
<feature type="region of interest" description="Disordered" evidence="6">
    <location>
        <begin position="139"/>
        <end position="238"/>
    </location>
</feature>
<evidence type="ECO:0000313" key="8">
    <source>
        <dbReference type="EMBL" id="OJJ83660.1"/>
    </source>
</evidence>
<dbReference type="STRING" id="1160497.A0A1L9VID6"/>
<dbReference type="GO" id="GO:0070628">
    <property type="term" value="F:proteasome binding"/>
    <property type="evidence" value="ECO:0007669"/>
    <property type="project" value="TreeGrafter"/>
</dbReference>
<accession>A0A1L9VID6</accession>
<dbReference type="PANTHER" id="PTHR12225:SF0">
    <property type="entry name" value="PROTEASOMAL UBIQUITIN RECEPTOR ADRM1"/>
    <property type="match status" value="1"/>
</dbReference>
<proteinExistence type="predicted"/>
<reference evidence="9" key="1">
    <citation type="journal article" date="2017" name="Genome Biol.">
        <title>Comparative genomics reveals high biological diversity and specific adaptations in the industrially and medically important fungal genus Aspergillus.</title>
        <authorList>
            <person name="de Vries R.P."/>
            <person name="Riley R."/>
            <person name="Wiebenga A."/>
            <person name="Aguilar-Osorio G."/>
            <person name="Amillis S."/>
            <person name="Uchima C.A."/>
            <person name="Anderluh G."/>
            <person name="Asadollahi M."/>
            <person name="Askin M."/>
            <person name="Barry K."/>
            <person name="Battaglia E."/>
            <person name="Bayram O."/>
            <person name="Benocci T."/>
            <person name="Braus-Stromeyer S.A."/>
            <person name="Caldana C."/>
            <person name="Canovas D."/>
            <person name="Cerqueira G.C."/>
            <person name="Chen F."/>
            <person name="Chen W."/>
            <person name="Choi C."/>
            <person name="Clum A."/>
            <person name="Dos Santos R.A."/>
            <person name="Damasio A.R."/>
            <person name="Diallinas G."/>
            <person name="Emri T."/>
            <person name="Fekete E."/>
            <person name="Flipphi M."/>
            <person name="Freyberg S."/>
            <person name="Gallo A."/>
            <person name="Gournas C."/>
            <person name="Habgood R."/>
            <person name="Hainaut M."/>
            <person name="Harispe M.L."/>
            <person name="Henrissat B."/>
            <person name="Hilden K.S."/>
            <person name="Hope R."/>
            <person name="Hossain A."/>
            <person name="Karabika E."/>
            <person name="Karaffa L."/>
            <person name="Karanyi Z."/>
            <person name="Krasevec N."/>
            <person name="Kuo A."/>
            <person name="Kusch H."/>
            <person name="LaButti K."/>
            <person name="Lagendijk E.L."/>
            <person name="Lapidus A."/>
            <person name="Levasseur A."/>
            <person name="Lindquist E."/>
            <person name="Lipzen A."/>
            <person name="Logrieco A.F."/>
            <person name="MacCabe A."/>
            <person name="Maekelae M.R."/>
            <person name="Malavazi I."/>
            <person name="Melin P."/>
            <person name="Meyer V."/>
            <person name="Mielnichuk N."/>
            <person name="Miskei M."/>
            <person name="Molnar A.P."/>
            <person name="Mule G."/>
            <person name="Ngan C.Y."/>
            <person name="Orejas M."/>
            <person name="Orosz E."/>
            <person name="Ouedraogo J.P."/>
            <person name="Overkamp K.M."/>
            <person name="Park H.-S."/>
            <person name="Perrone G."/>
            <person name="Piumi F."/>
            <person name="Punt P.J."/>
            <person name="Ram A.F."/>
            <person name="Ramon A."/>
            <person name="Rauscher S."/>
            <person name="Record E."/>
            <person name="Riano-Pachon D.M."/>
            <person name="Robert V."/>
            <person name="Roehrig J."/>
            <person name="Ruller R."/>
            <person name="Salamov A."/>
            <person name="Salih N.S."/>
            <person name="Samson R.A."/>
            <person name="Sandor E."/>
            <person name="Sanguinetti M."/>
            <person name="Schuetze T."/>
            <person name="Sepcic K."/>
            <person name="Shelest E."/>
            <person name="Sherlock G."/>
            <person name="Sophianopoulou V."/>
            <person name="Squina F.M."/>
            <person name="Sun H."/>
            <person name="Susca A."/>
            <person name="Todd R.B."/>
            <person name="Tsang A."/>
            <person name="Unkles S.E."/>
            <person name="van de Wiele N."/>
            <person name="van Rossen-Uffink D."/>
            <person name="Oliveira J.V."/>
            <person name="Vesth T.C."/>
            <person name="Visser J."/>
            <person name="Yu J.-H."/>
            <person name="Zhou M."/>
            <person name="Andersen M.R."/>
            <person name="Archer D.B."/>
            <person name="Baker S.E."/>
            <person name="Benoit I."/>
            <person name="Brakhage A.A."/>
            <person name="Braus G.H."/>
            <person name="Fischer R."/>
            <person name="Frisvad J.C."/>
            <person name="Goldman G.H."/>
            <person name="Houbraken J."/>
            <person name="Oakley B."/>
            <person name="Pocsi I."/>
            <person name="Scazzocchio C."/>
            <person name="Seiboth B."/>
            <person name="vanKuyk P.A."/>
            <person name="Wortman J."/>
            <person name="Dyer P.S."/>
            <person name="Grigoriev I.V."/>
        </authorList>
    </citation>
    <scope>NUCLEOTIDE SEQUENCE [LARGE SCALE GENOMIC DNA]</scope>
    <source>
        <strain evidence="9">CBS 516.65</strain>
    </source>
</reference>
<evidence type="ECO:0000256" key="5">
    <source>
        <dbReference type="ARBA" id="ARBA00023242"/>
    </source>
</evidence>
<gene>
    <name evidence="8" type="ORF">ASPGLDRAFT_429862</name>
</gene>
<evidence type="ECO:0000256" key="2">
    <source>
        <dbReference type="ARBA" id="ARBA00004496"/>
    </source>
</evidence>
<dbReference type="EMBL" id="KV878899">
    <property type="protein sequence ID" value="OJJ83660.1"/>
    <property type="molecule type" value="Genomic_DNA"/>
</dbReference>
<feature type="domain" description="Pru" evidence="7">
    <location>
        <begin position="1"/>
        <end position="130"/>
    </location>
</feature>
<comment type="subcellular location">
    <subcellularLocation>
        <location evidence="2">Cytoplasm</location>
    </subcellularLocation>
    <subcellularLocation>
        <location evidence="1">Nucleus</location>
    </subcellularLocation>
</comment>
<dbReference type="Gene3D" id="2.30.29.70">
    <property type="entry name" value="Proteasomal ubiquitin receptor Rpn13/ADRM1"/>
    <property type="match status" value="1"/>
</dbReference>
<dbReference type="GO" id="GO:0005634">
    <property type="term" value="C:nucleus"/>
    <property type="evidence" value="ECO:0007669"/>
    <property type="project" value="UniProtKB-SubCell"/>
</dbReference>
<name>A0A1L9VID6_ASPGL</name>
<evidence type="ECO:0000256" key="4">
    <source>
        <dbReference type="ARBA" id="ARBA00022942"/>
    </source>
</evidence>
<dbReference type="PROSITE" id="PS51917">
    <property type="entry name" value="PRU"/>
    <property type="match status" value="1"/>
</dbReference>
<sequence length="381" mass="40676">MSITPILTFKAGICELDSANVAKPQPTPGYIYLYSEDELVHFCWRPRSAPHTEPEVDLVMVPSDGSFIPYEPSGQAPTNGRIYSLKFSSSSQRYLFWLQSKSQHDSGNLDWFSPRDLRLGEIVNSLLQGEELDMEQEIANLPRGPGGSGDDDETMEDVEGMDHDTSHNHGGSGAGAGFDATGGDIREEGQGSREGGAEGGRAANDSSDPSSVVQGFLNSLGGGESQSQGQSQGQDPFTTLQDLLTPASTLPFIEAADDKTIDNLLSYLPPSLLLLASDVEDVSGEDSEVAEAVMLSLEILQKKNILRKVLHSPQFMQSLASLTVALRDGGLPSISEALKIPVENGGFLRRGGVPLGGGDAVKAFLQGARGLVKGHDRMETD</sequence>